<dbReference type="EMBL" id="CP016793">
    <property type="protein sequence ID" value="ANZ41804.1"/>
    <property type="molecule type" value="Genomic_DNA"/>
</dbReference>
<dbReference type="Pfam" id="PF00903">
    <property type="entry name" value="Glyoxalase"/>
    <property type="match status" value="1"/>
</dbReference>
<feature type="domain" description="VOC" evidence="1">
    <location>
        <begin position="10"/>
        <end position="132"/>
    </location>
</feature>
<accession>A0A1B2HVQ1</accession>
<dbReference type="InterPro" id="IPR029068">
    <property type="entry name" value="Glyas_Bleomycin-R_OHBP_Dase"/>
</dbReference>
<sequence>MKKLAEIDQKLEVTVIPVSDVERAKEFYRSLGWREDVTPPRVVQFTPPGSNASVHFGEGVTPAQPGSARHFLIVSDIVEAHRALVEAGAPVGDLFHGGPDGPVKGADPERRSYVTRAELADPDGNTWVLQEVTTRLPGRVDADDTSYASIADLEAALIRAAKAHGEHEARNGGVHDEQWPAWYAEYMVKEQTGAELPQ</sequence>
<dbReference type="Proteomes" id="UP000093053">
    <property type="component" value="Chromosome"/>
</dbReference>
<dbReference type="AlphaFoldDB" id="A0A1B2HVQ1"/>
<dbReference type="STRING" id="1586287.BBK82_43580"/>
<name>A0A1B2HVQ1_9PSEU</name>
<organism evidence="2 3">
    <name type="scientific">Lentzea guizhouensis</name>
    <dbReference type="NCBI Taxonomy" id="1586287"/>
    <lineage>
        <taxon>Bacteria</taxon>
        <taxon>Bacillati</taxon>
        <taxon>Actinomycetota</taxon>
        <taxon>Actinomycetes</taxon>
        <taxon>Pseudonocardiales</taxon>
        <taxon>Pseudonocardiaceae</taxon>
        <taxon>Lentzea</taxon>
    </lineage>
</organism>
<reference evidence="2 3" key="1">
    <citation type="submission" date="2016-07" db="EMBL/GenBank/DDBJ databases">
        <title>Complete genome sequence of the Lentzea guizhouensis DHS C013.</title>
        <authorList>
            <person name="Cao C."/>
        </authorList>
    </citation>
    <scope>NUCLEOTIDE SEQUENCE [LARGE SCALE GENOMIC DNA]</scope>
    <source>
        <strain evidence="2 3">DHS C013</strain>
    </source>
</reference>
<proteinExistence type="predicted"/>
<evidence type="ECO:0000313" key="3">
    <source>
        <dbReference type="Proteomes" id="UP000093053"/>
    </source>
</evidence>
<keyword evidence="3" id="KW-1185">Reference proteome</keyword>
<dbReference type="KEGG" id="led:BBK82_43580"/>
<evidence type="ECO:0000259" key="1">
    <source>
        <dbReference type="PROSITE" id="PS51819"/>
    </source>
</evidence>
<dbReference type="PROSITE" id="PS51819">
    <property type="entry name" value="VOC"/>
    <property type="match status" value="1"/>
</dbReference>
<dbReference type="InterPro" id="IPR037523">
    <property type="entry name" value="VOC_core"/>
</dbReference>
<dbReference type="RefSeq" id="WP_065920139.1">
    <property type="nucleotide sequence ID" value="NZ_CP016793.1"/>
</dbReference>
<dbReference type="Gene3D" id="3.10.180.10">
    <property type="entry name" value="2,3-Dihydroxybiphenyl 1,2-Dioxygenase, domain 1"/>
    <property type="match status" value="1"/>
</dbReference>
<gene>
    <name evidence="2" type="ORF">BBK82_43580</name>
</gene>
<protein>
    <submittedName>
        <fullName evidence="2">Glyoxalase</fullName>
    </submittedName>
</protein>
<dbReference type="OrthoDB" id="485032at2"/>
<dbReference type="SUPFAM" id="SSF54593">
    <property type="entry name" value="Glyoxalase/Bleomycin resistance protein/Dihydroxybiphenyl dioxygenase"/>
    <property type="match status" value="1"/>
</dbReference>
<evidence type="ECO:0000313" key="2">
    <source>
        <dbReference type="EMBL" id="ANZ41804.1"/>
    </source>
</evidence>
<dbReference type="InterPro" id="IPR004360">
    <property type="entry name" value="Glyas_Fos-R_dOase_dom"/>
</dbReference>